<dbReference type="NCBIfam" id="NF008900">
    <property type="entry name" value="PRK12267.1"/>
    <property type="match status" value="1"/>
</dbReference>
<dbReference type="CDD" id="cd07957">
    <property type="entry name" value="Anticodon_Ia_Met"/>
    <property type="match status" value="1"/>
</dbReference>
<dbReference type="RefSeq" id="WP_066734879.1">
    <property type="nucleotide sequence ID" value="NZ_JAJCIQ010000007.1"/>
</dbReference>
<comment type="caution">
    <text evidence="13">Lacks conserved residue(s) required for the propagation of feature annotation.</text>
</comment>
<dbReference type="InterPro" id="IPR012340">
    <property type="entry name" value="NA-bd_OB-fold"/>
</dbReference>
<dbReference type="NCBIfam" id="TIGR00398">
    <property type="entry name" value="metG"/>
    <property type="match status" value="1"/>
</dbReference>
<comment type="caution">
    <text evidence="15">The sequence shown here is derived from an EMBL/GenBank/DDBJ whole genome shotgun (WGS) entry which is preliminary data.</text>
</comment>
<dbReference type="InterPro" id="IPR014758">
    <property type="entry name" value="Met-tRNA_synth"/>
</dbReference>
<dbReference type="CDD" id="cd00814">
    <property type="entry name" value="MetRS_core"/>
    <property type="match status" value="1"/>
</dbReference>
<reference evidence="15 16" key="1">
    <citation type="submission" date="2021-10" db="EMBL/GenBank/DDBJ databases">
        <title>Collection of gut derived symbiotic bacterial strains cultured from healthy donors.</title>
        <authorList>
            <person name="Lin H."/>
            <person name="Littmann E."/>
            <person name="Kohout C."/>
            <person name="Pamer E.G."/>
        </authorList>
    </citation>
    <scope>NUCLEOTIDE SEQUENCE [LARGE SCALE GENOMIC DNA]</scope>
    <source>
        <strain evidence="15 16">DFI.1.165</strain>
    </source>
</reference>
<evidence type="ECO:0000256" key="12">
    <source>
        <dbReference type="ARBA" id="ARBA00047364"/>
    </source>
</evidence>
<keyword evidence="5 13" id="KW-0820">tRNA-binding</keyword>
<feature type="binding site" evidence="13">
    <location>
        <position position="149"/>
    </location>
    <ligand>
        <name>Zn(2+)</name>
        <dbReference type="ChEBI" id="CHEBI:29105"/>
    </ligand>
</feature>
<feature type="short sequence motif" description="'HIGH' region" evidence="13">
    <location>
        <begin position="14"/>
        <end position="24"/>
    </location>
</feature>
<dbReference type="HAMAP" id="MF_01228">
    <property type="entry name" value="Met_tRNA_synth_type2"/>
    <property type="match status" value="1"/>
</dbReference>
<keyword evidence="8 13" id="KW-0067">ATP-binding</keyword>
<evidence type="ECO:0000313" key="15">
    <source>
        <dbReference type="EMBL" id="MCB7387790.1"/>
    </source>
</evidence>
<comment type="function">
    <text evidence="1 13">Is required not only for elongation of protein synthesis but also for the initiation of all mRNA translation through initiator tRNA(fMet) aminoacylation.</text>
</comment>
<dbReference type="Pfam" id="PF01588">
    <property type="entry name" value="tRNA_bind"/>
    <property type="match status" value="1"/>
</dbReference>
<name>A0ABS8DHE4_9FIRM</name>
<evidence type="ECO:0000256" key="5">
    <source>
        <dbReference type="ARBA" id="ARBA00022555"/>
    </source>
</evidence>
<sequence>MADKQKYYITTAIAYTSGKPHIGNTYEIVLADAIARYKRSQGYDVFFQTGTDEHGQKIELKAEEAGVTPKEFVDGIAAQIQGIWDLMNTSYDKFIRTTDDYHEAEVQKIFKKLYEQGDIYKGHYEGMYCTPCESFFTESQLVDGKCPDCGREVQPAKEEAYFFKMSKYADRLIEHINTHPEFIQPVSRKNEMMNNFLLPGLQDLCVSRTSFKWGIPVDFDPKHVVYVWLDALTNYITGIGYHCDGDSTELFQKNWPADLHLIGKDIIRFHTIYWPIFLMALDLPLPKQIFGHPWLLQGDGKMSKSKGNVLYADELVDFFGVDAVRYFVLHEMPFENDGVISWELMVERLNSDLANTLGNLVNRTVSMTNKYFGGTVTDKGVAEDVDSELKELIDKTPALVEKKMEDLRVADAITEIFNLFKRCNKYIDETMPWALAKDEEKEDRLETVLWNLIQGISAGARLLESFMPETSEKILAQLGEGHVTDKPEILFQRLDLEEVLKKVEELHPAQEEETVEEPVVDIEAKPEISFEDFGKMQFQVGEIIACEEVKKSRKLLCSQVKIGSQVKQIVSGIKGHYSAEEMVGKKVMVLVNLKPAKLAGVLSEGMLLCAEDAEGNLSLMTPEKCMPSGAEIC</sequence>
<dbReference type="Gene3D" id="2.170.220.10">
    <property type="match status" value="1"/>
</dbReference>
<keyword evidence="11 13" id="KW-0030">Aminoacyl-tRNA synthetase</keyword>
<comment type="similarity">
    <text evidence="13">Belongs to the class-I aminoacyl-tRNA synthetase family. MetG type 2A subfamily.</text>
</comment>
<dbReference type="CDD" id="cd02800">
    <property type="entry name" value="tRNA_bind_EcMetRS_like"/>
    <property type="match status" value="1"/>
</dbReference>
<evidence type="ECO:0000256" key="13">
    <source>
        <dbReference type="HAMAP-Rule" id="MF_01228"/>
    </source>
</evidence>
<evidence type="ECO:0000256" key="3">
    <source>
        <dbReference type="ARBA" id="ARBA00011738"/>
    </source>
</evidence>
<accession>A0ABS8DHE4</accession>
<proteinExistence type="inferred from homology"/>
<keyword evidence="10 13" id="KW-0648">Protein biosynthesis</keyword>
<gene>
    <name evidence="13 15" type="primary">metG</name>
    <name evidence="15" type="ORF">LIZ65_10870</name>
</gene>
<dbReference type="Pfam" id="PF08264">
    <property type="entry name" value="Anticodon_1"/>
    <property type="match status" value="1"/>
</dbReference>
<dbReference type="InterPro" id="IPR041872">
    <property type="entry name" value="Anticodon_Met"/>
</dbReference>
<keyword evidence="7 13" id="KW-0547">Nucleotide-binding</keyword>
<evidence type="ECO:0000256" key="4">
    <source>
        <dbReference type="ARBA" id="ARBA00022490"/>
    </source>
</evidence>
<dbReference type="EMBL" id="JAJCIS010000006">
    <property type="protein sequence ID" value="MCB7387790.1"/>
    <property type="molecule type" value="Genomic_DNA"/>
</dbReference>
<feature type="binding site" evidence="13">
    <location>
        <position position="129"/>
    </location>
    <ligand>
        <name>Zn(2+)</name>
        <dbReference type="ChEBI" id="CHEBI:29105"/>
    </ligand>
</feature>
<dbReference type="Gene3D" id="1.10.730.10">
    <property type="entry name" value="Isoleucyl-tRNA Synthetase, Domain 1"/>
    <property type="match status" value="1"/>
</dbReference>
<evidence type="ECO:0000313" key="16">
    <source>
        <dbReference type="Proteomes" id="UP001299546"/>
    </source>
</evidence>
<dbReference type="EC" id="6.1.1.10" evidence="13"/>
<keyword evidence="13" id="KW-0479">Metal-binding</keyword>
<evidence type="ECO:0000256" key="8">
    <source>
        <dbReference type="ARBA" id="ARBA00022840"/>
    </source>
</evidence>
<comment type="cofactor">
    <cofactor evidence="13">
        <name>Zn(2+)</name>
        <dbReference type="ChEBI" id="CHEBI:29105"/>
    </cofactor>
    <text evidence="13">Binds 1 zinc ion per subunit.</text>
</comment>
<feature type="binding site" evidence="13">
    <location>
        <position position="132"/>
    </location>
    <ligand>
        <name>Zn(2+)</name>
        <dbReference type="ChEBI" id="CHEBI:29105"/>
    </ligand>
</feature>
<dbReference type="Proteomes" id="UP001299546">
    <property type="component" value="Unassembled WGS sequence"/>
</dbReference>
<dbReference type="InterPro" id="IPR009080">
    <property type="entry name" value="tRNAsynth_Ia_anticodon-bd"/>
</dbReference>
<organism evidence="15 16">
    <name type="scientific">Bariatricus massiliensis</name>
    <dbReference type="NCBI Taxonomy" id="1745713"/>
    <lineage>
        <taxon>Bacteria</taxon>
        <taxon>Bacillati</taxon>
        <taxon>Bacillota</taxon>
        <taxon>Clostridia</taxon>
        <taxon>Lachnospirales</taxon>
        <taxon>Lachnospiraceae</taxon>
        <taxon>Bariatricus</taxon>
    </lineage>
</organism>
<dbReference type="NCBIfam" id="TIGR00399">
    <property type="entry name" value="metG_C_term"/>
    <property type="match status" value="1"/>
</dbReference>
<evidence type="ECO:0000256" key="7">
    <source>
        <dbReference type="ARBA" id="ARBA00022741"/>
    </source>
</evidence>
<evidence type="ECO:0000256" key="9">
    <source>
        <dbReference type="ARBA" id="ARBA00022884"/>
    </source>
</evidence>
<evidence type="ECO:0000256" key="2">
    <source>
        <dbReference type="ARBA" id="ARBA00004496"/>
    </source>
</evidence>
<feature type="domain" description="TRNA-binding" evidence="14">
    <location>
        <begin position="532"/>
        <end position="633"/>
    </location>
</feature>
<evidence type="ECO:0000256" key="6">
    <source>
        <dbReference type="ARBA" id="ARBA00022598"/>
    </source>
</evidence>
<dbReference type="SUPFAM" id="SSF52374">
    <property type="entry name" value="Nucleotidylyl transferase"/>
    <property type="match status" value="1"/>
</dbReference>
<comment type="catalytic activity">
    <reaction evidence="12 13">
        <text>tRNA(Met) + L-methionine + ATP = L-methionyl-tRNA(Met) + AMP + diphosphate</text>
        <dbReference type="Rhea" id="RHEA:13481"/>
        <dbReference type="Rhea" id="RHEA-COMP:9667"/>
        <dbReference type="Rhea" id="RHEA-COMP:9698"/>
        <dbReference type="ChEBI" id="CHEBI:30616"/>
        <dbReference type="ChEBI" id="CHEBI:33019"/>
        <dbReference type="ChEBI" id="CHEBI:57844"/>
        <dbReference type="ChEBI" id="CHEBI:78442"/>
        <dbReference type="ChEBI" id="CHEBI:78530"/>
        <dbReference type="ChEBI" id="CHEBI:456215"/>
        <dbReference type="EC" id="6.1.1.10"/>
    </reaction>
</comment>
<feature type="short sequence motif" description="'KMSKS' region" evidence="13">
    <location>
        <begin position="301"/>
        <end position="305"/>
    </location>
</feature>
<evidence type="ECO:0000256" key="1">
    <source>
        <dbReference type="ARBA" id="ARBA00003314"/>
    </source>
</evidence>
<dbReference type="InterPro" id="IPR014729">
    <property type="entry name" value="Rossmann-like_a/b/a_fold"/>
</dbReference>
<keyword evidence="9 13" id="KW-0694">RNA-binding</keyword>
<dbReference type="InterPro" id="IPR004495">
    <property type="entry name" value="Met-tRNA-synth_bsu_C"/>
</dbReference>
<dbReference type="PANTHER" id="PTHR43326">
    <property type="entry name" value="METHIONYL-TRNA SYNTHETASE"/>
    <property type="match status" value="1"/>
</dbReference>
<dbReference type="Gene3D" id="3.40.50.620">
    <property type="entry name" value="HUPs"/>
    <property type="match status" value="1"/>
</dbReference>
<dbReference type="SUPFAM" id="SSF47323">
    <property type="entry name" value="Anticodon-binding domain of a subclass of class I aminoacyl-tRNA synthetases"/>
    <property type="match status" value="1"/>
</dbReference>
<feature type="binding site" evidence="13">
    <location>
        <position position="146"/>
    </location>
    <ligand>
        <name>Zn(2+)</name>
        <dbReference type="ChEBI" id="CHEBI:29105"/>
    </ligand>
</feature>
<dbReference type="InterPro" id="IPR013155">
    <property type="entry name" value="M/V/L/I-tRNA-synth_anticd-bd"/>
</dbReference>
<dbReference type="PANTHER" id="PTHR43326:SF1">
    <property type="entry name" value="METHIONINE--TRNA LIGASE, MITOCHONDRIAL"/>
    <property type="match status" value="1"/>
</dbReference>
<dbReference type="InterPro" id="IPR023457">
    <property type="entry name" value="Met-tRNA_synth_2"/>
</dbReference>
<comment type="subunit">
    <text evidence="3 13">Homodimer.</text>
</comment>
<comment type="subcellular location">
    <subcellularLocation>
        <location evidence="2 13">Cytoplasm</location>
    </subcellularLocation>
</comment>
<dbReference type="InterPro" id="IPR015413">
    <property type="entry name" value="Methionyl/Leucyl_tRNA_Synth"/>
</dbReference>
<dbReference type="SUPFAM" id="SSF50249">
    <property type="entry name" value="Nucleic acid-binding proteins"/>
    <property type="match status" value="1"/>
</dbReference>
<dbReference type="Pfam" id="PF09334">
    <property type="entry name" value="tRNA-synt_1g"/>
    <property type="match status" value="2"/>
</dbReference>
<protein>
    <recommendedName>
        <fullName evidence="13">Methionine--tRNA ligase</fullName>
        <ecNumber evidence="13">6.1.1.10</ecNumber>
    </recommendedName>
    <alternativeName>
        <fullName evidence="13">Methionyl-tRNA synthetase</fullName>
        <shortName evidence="13">MetRS</shortName>
    </alternativeName>
</protein>
<evidence type="ECO:0000256" key="11">
    <source>
        <dbReference type="ARBA" id="ARBA00023146"/>
    </source>
</evidence>
<dbReference type="InterPro" id="IPR033911">
    <property type="entry name" value="MetRS_core"/>
</dbReference>
<dbReference type="PRINTS" id="PR01041">
    <property type="entry name" value="TRNASYNTHMET"/>
</dbReference>
<dbReference type="PROSITE" id="PS50886">
    <property type="entry name" value="TRBD"/>
    <property type="match status" value="1"/>
</dbReference>
<keyword evidence="16" id="KW-1185">Reference proteome</keyword>
<evidence type="ECO:0000256" key="10">
    <source>
        <dbReference type="ARBA" id="ARBA00022917"/>
    </source>
</evidence>
<keyword evidence="13" id="KW-0862">Zinc</keyword>
<dbReference type="Gene3D" id="2.40.50.140">
    <property type="entry name" value="Nucleic acid-binding proteins"/>
    <property type="match status" value="1"/>
</dbReference>
<keyword evidence="6 13" id="KW-0436">Ligase</keyword>
<keyword evidence="4 13" id="KW-0963">Cytoplasm</keyword>
<evidence type="ECO:0000259" key="14">
    <source>
        <dbReference type="PROSITE" id="PS50886"/>
    </source>
</evidence>
<dbReference type="GO" id="GO:0004825">
    <property type="term" value="F:methionine-tRNA ligase activity"/>
    <property type="evidence" value="ECO:0007669"/>
    <property type="project" value="UniProtKB-EC"/>
</dbReference>
<dbReference type="InterPro" id="IPR002547">
    <property type="entry name" value="tRNA-bd_dom"/>
</dbReference>